<dbReference type="Proteomes" id="UP000688137">
    <property type="component" value="Unassembled WGS sequence"/>
</dbReference>
<name>A0A8S1Q8E6_PARPR</name>
<organism evidence="1 2">
    <name type="scientific">Paramecium primaurelia</name>
    <dbReference type="NCBI Taxonomy" id="5886"/>
    <lineage>
        <taxon>Eukaryota</taxon>
        <taxon>Sar</taxon>
        <taxon>Alveolata</taxon>
        <taxon>Ciliophora</taxon>
        <taxon>Intramacronucleata</taxon>
        <taxon>Oligohymenophorea</taxon>
        <taxon>Peniculida</taxon>
        <taxon>Parameciidae</taxon>
        <taxon>Paramecium</taxon>
    </lineage>
</organism>
<sequence length="82" mass="10051">MYIYKLNKDESVKMQQILDKKQQEINVSFMMKIILLQLMQKMKPISTMQDIGQWWQWINQLNIIKMKIIRNTFMIVITMQKI</sequence>
<accession>A0A8S1Q8E6</accession>
<protein>
    <submittedName>
        <fullName evidence="1">Uncharacterized protein</fullName>
    </submittedName>
</protein>
<dbReference type="EMBL" id="CAJJDM010000151">
    <property type="protein sequence ID" value="CAD8111405.1"/>
    <property type="molecule type" value="Genomic_DNA"/>
</dbReference>
<reference evidence="1" key="1">
    <citation type="submission" date="2021-01" db="EMBL/GenBank/DDBJ databases">
        <authorList>
            <consortium name="Genoscope - CEA"/>
            <person name="William W."/>
        </authorList>
    </citation>
    <scope>NUCLEOTIDE SEQUENCE</scope>
</reference>
<evidence type="ECO:0000313" key="1">
    <source>
        <dbReference type="EMBL" id="CAD8111405.1"/>
    </source>
</evidence>
<proteinExistence type="predicted"/>
<keyword evidence="2" id="KW-1185">Reference proteome</keyword>
<evidence type="ECO:0000313" key="2">
    <source>
        <dbReference type="Proteomes" id="UP000688137"/>
    </source>
</evidence>
<comment type="caution">
    <text evidence="1">The sequence shown here is derived from an EMBL/GenBank/DDBJ whole genome shotgun (WGS) entry which is preliminary data.</text>
</comment>
<dbReference type="AlphaFoldDB" id="A0A8S1Q8E6"/>
<gene>
    <name evidence="1" type="ORF">PPRIM_AZ9-3.1.T1470099</name>
</gene>